<evidence type="ECO:0000313" key="14">
    <source>
        <dbReference type="EMBL" id="PWN89980.1"/>
    </source>
</evidence>
<evidence type="ECO:0000256" key="12">
    <source>
        <dbReference type="ARBA" id="ARBA00030212"/>
    </source>
</evidence>
<comment type="similarity">
    <text evidence="2">Belongs to the complex I NDUFB4 subunit family.</text>
</comment>
<evidence type="ECO:0000256" key="8">
    <source>
        <dbReference type="ARBA" id="ARBA00022982"/>
    </source>
</evidence>
<dbReference type="OrthoDB" id="15108at2759"/>
<evidence type="ECO:0000256" key="1">
    <source>
        <dbReference type="ARBA" id="ARBA00004434"/>
    </source>
</evidence>
<name>A0A316YK96_9BASI</name>
<dbReference type="InParanoid" id="A0A316YK96"/>
<protein>
    <recommendedName>
        <fullName evidence="3">NADH dehydrogenase [ubiquinone] 1 beta subcomplex subunit 4</fullName>
    </recommendedName>
    <alternativeName>
        <fullName evidence="12">Complex I-B15</fullName>
    </alternativeName>
    <alternativeName>
        <fullName evidence="13">NADH-ubiquinone oxidoreductase B15 subunit</fullName>
    </alternativeName>
</protein>
<evidence type="ECO:0000256" key="5">
    <source>
        <dbReference type="ARBA" id="ARBA00022660"/>
    </source>
</evidence>
<gene>
    <name evidence="14" type="ORF">FA10DRAFT_301273</name>
</gene>
<evidence type="ECO:0000256" key="11">
    <source>
        <dbReference type="ARBA" id="ARBA00023136"/>
    </source>
</evidence>
<keyword evidence="7" id="KW-0999">Mitochondrion inner membrane</keyword>
<keyword evidence="6" id="KW-0812">Transmembrane</keyword>
<keyword evidence="10" id="KW-0496">Mitochondrion</keyword>
<keyword evidence="4" id="KW-0813">Transport</keyword>
<dbReference type="AlphaFoldDB" id="A0A316YK96"/>
<keyword evidence="11" id="KW-0472">Membrane</keyword>
<evidence type="ECO:0000313" key="15">
    <source>
        <dbReference type="Proteomes" id="UP000245768"/>
    </source>
</evidence>
<keyword evidence="8" id="KW-0249">Electron transport</keyword>
<reference evidence="14 15" key="1">
    <citation type="journal article" date="2018" name="Mol. Biol. Evol.">
        <title>Broad Genomic Sampling Reveals a Smut Pathogenic Ancestry of the Fungal Clade Ustilaginomycotina.</title>
        <authorList>
            <person name="Kijpornyongpan T."/>
            <person name="Mondo S.J."/>
            <person name="Barry K."/>
            <person name="Sandor L."/>
            <person name="Lee J."/>
            <person name="Lipzen A."/>
            <person name="Pangilinan J."/>
            <person name="LaButti K."/>
            <person name="Hainaut M."/>
            <person name="Henrissat B."/>
            <person name="Grigoriev I.V."/>
            <person name="Spatafora J.W."/>
            <person name="Aime M.C."/>
        </authorList>
    </citation>
    <scope>NUCLEOTIDE SEQUENCE [LARGE SCALE GENOMIC DNA]</scope>
    <source>
        <strain evidence="14 15">MCA 4198</strain>
    </source>
</reference>
<organism evidence="14 15">
    <name type="scientific">Acaromyces ingoldii</name>
    <dbReference type="NCBI Taxonomy" id="215250"/>
    <lineage>
        <taxon>Eukaryota</taxon>
        <taxon>Fungi</taxon>
        <taxon>Dikarya</taxon>
        <taxon>Basidiomycota</taxon>
        <taxon>Ustilaginomycotina</taxon>
        <taxon>Exobasidiomycetes</taxon>
        <taxon>Exobasidiales</taxon>
        <taxon>Cryptobasidiaceae</taxon>
        <taxon>Acaromyces</taxon>
    </lineage>
</organism>
<accession>A0A316YK96</accession>
<keyword evidence="5" id="KW-0679">Respiratory chain</keyword>
<evidence type="ECO:0000256" key="2">
    <source>
        <dbReference type="ARBA" id="ARBA00007260"/>
    </source>
</evidence>
<keyword evidence="9" id="KW-1133">Transmembrane helix</keyword>
<comment type="subcellular location">
    <subcellularLocation>
        <location evidence="1">Mitochondrion inner membrane</location>
        <topology evidence="1">Single-pass membrane protein</topology>
    </subcellularLocation>
</comment>
<evidence type="ECO:0000256" key="9">
    <source>
        <dbReference type="ARBA" id="ARBA00022989"/>
    </source>
</evidence>
<dbReference type="GO" id="GO:0005743">
    <property type="term" value="C:mitochondrial inner membrane"/>
    <property type="evidence" value="ECO:0007669"/>
    <property type="project" value="UniProtKB-SubCell"/>
</dbReference>
<dbReference type="PANTHER" id="PTHR39476">
    <property type="entry name" value="NADH:UBIQUINONE OXIDOREDUCTASE 6.6KD SUBUNIT"/>
    <property type="match status" value="1"/>
</dbReference>
<dbReference type="Proteomes" id="UP000245768">
    <property type="component" value="Unassembled WGS sequence"/>
</dbReference>
<sequence length="88" mass="10476">MAGGDYHPYRSDPAIERWQTMHSSMYQRFRFTPRTTRKVLAWGLVTPVLMYALAKYSDDRWELRARTRTESLLRYEPKTDKSEGDAEE</sequence>
<dbReference type="RefSeq" id="XP_025377178.1">
    <property type="nucleotide sequence ID" value="XM_025524961.1"/>
</dbReference>
<dbReference type="EMBL" id="KZ819636">
    <property type="protein sequence ID" value="PWN89980.1"/>
    <property type="molecule type" value="Genomic_DNA"/>
</dbReference>
<evidence type="ECO:0000256" key="10">
    <source>
        <dbReference type="ARBA" id="ARBA00023128"/>
    </source>
</evidence>
<keyword evidence="15" id="KW-1185">Reference proteome</keyword>
<dbReference type="PANTHER" id="PTHR39476:SF1">
    <property type="entry name" value="NADH DEHYDROGENASE [UBIQUINONE] 1 BETA SUBCOMPLEX SUBUNIT 4"/>
    <property type="match status" value="1"/>
</dbReference>
<evidence type="ECO:0000256" key="3">
    <source>
        <dbReference type="ARBA" id="ARBA00018681"/>
    </source>
</evidence>
<evidence type="ECO:0000256" key="4">
    <source>
        <dbReference type="ARBA" id="ARBA00022448"/>
    </source>
</evidence>
<evidence type="ECO:0000256" key="13">
    <source>
        <dbReference type="ARBA" id="ARBA00030987"/>
    </source>
</evidence>
<dbReference type="GeneID" id="37046877"/>
<proteinExistence type="inferred from homology"/>
<dbReference type="InterPro" id="IPR009866">
    <property type="entry name" value="NADH_UbQ_OxRdtase_NDUFB4_su"/>
</dbReference>
<dbReference type="Pfam" id="PF07225">
    <property type="entry name" value="NDUF_B4"/>
    <property type="match status" value="1"/>
</dbReference>
<evidence type="ECO:0000256" key="6">
    <source>
        <dbReference type="ARBA" id="ARBA00022692"/>
    </source>
</evidence>
<evidence type="ECO:0000256" key="7">
    <source>
        <dbReference type="ARBA" id="ARBA00022792"/>
    </source>
</evidence>